<dbReference type="GeneTree" id="ENSGT00390000007315"/>
<evidence type="ECO:0000256" key="8">
    <source>
        <dbReference type="ARBA" id="ARBA00022553"/>
    </source>
</evidence>
<dbReference type="InParanoid" id="F6STR3"/>
<dbReference type="GO" id="GO:0010628">
    <property type="term" value="P:positive regulation of gene expression"/>
    <property type="evidence" value="ECO:0007669"/>
    <property type="project" value="Ensembl"/>
</dbReference>
<reference evidence="15 16" key="1">
    <citation type="journal article" date="2008" name="Nature">
        <title>Genome analysis of the platypus reveals unique signatures of evolution.</title>
        <authorList>
            <person name="Warren W.C."/>
            <person name="Hillier L.W."/>
            <person name="Marshall Graves J.A."/>
            <person name="Birney E."/>
            <person name="Ponting C.P."/>
            <person name="Grutzner F."/>
            <person name="Belov K."/>
            <person name="Miller W."/>
            <person name="Clarke L."/>
            <person name="Chinwalla A.T."/>
            <person name="Yang S.P."/>
            <person name="Heger A."/>
            <person name="Locke D.P."/>
            <person name="Miethke P."/>
            <person name="Waters P.D."/>
            <person name="Veyrunes F."/>
            <person name="Fulton L."/>
            <person name="Fulton B."/>
            <person name="Graves T."/>
            <person name="Wallis J."/>
            <person name="Puente X.S."/>
            <person name="Lopez-Otin C."/>
            <person name="Ordonez G.R."/>
            <person name="Eichler E.E."/>
            <person name="Chen L."/>
            <person name="Cheng Z."/>
            <person name="Deakin J.E."/>
            <person name="Alsop A."/>
            <person name="Thompson K."/>
            <person name="Kirby P."/>
            <person name="Papenfuss A.T."/>
            <person name="Wakefield M.J."/>
            <person name="Olender T."/>
            <person name="Lancet D."/>
            <person name="Huttley G.A."/>
            <person name="Smit A.F."/>
            <person name="Pask A."/>
            <person name="Temple-Smith P."/>
            <person name="Batzer M.A."/>
            <person name="Walker J.A."/>
            <person name="Konkel M.K."/>
            <person name="Harris R.S."/>
            <person name="Whittington C.M."/>
            <person name="Wong E.S."/>
            <person name="Gemmell N.J."/>
            <person name="Buschiazzo E."/>
            <person name="Vargas Jentzsch I.M."/>
            <person name="Merkel A."/>
            <person name="Schmitz J."/>
            <person name="Zemann A."/>
            <person name="Churakov G."/>
            <person name="Kriegs J.O."/>
            <person name="Brosius J."/>
            <person name="Murchison E.P."/>
            <person name="Sachidanandam R."/>
            <person name="Smith C."/>
            <person name="Hannon G.J."/>
            <person name="Tsend-Ayush E."/>
            <person name="McMillan D."/>
            <person name="Attenborough R."/>
            <person name="Rens W."/>
            <person name="Ferguson-Smith M."/>
            <person name="Lefevre C.M."/>
            <person name="Sharp J.A."/>
            <person name="Nicholas K.R."/>
            <person name="Ray D.A."/>
            <person name="Kube M."/>
            <person name="Reinhardt R."/>
            <person name="Pringle T.H."/>
            <person name="Taylor J."/>
            <person name="Jones R.C."/>
            <person name="Nixon B."/>
            <person name="Dacheux J.L."/>
            <person name="Niwa H."/>
            <person name="Sekita Y."/>
            <person name="Huang X."/>
            <person name="Stark A."/>
            <person name="Kheradpour P."/>
            <person name="Kellis M."/>
            <person name="Flicek P."/>
            <person name="Chen Y."/>
            <person name="Webber C."/>
            <person name="Hardison R."/>
            <person name="Nelson J."/>
            <person name="Hallsworth-Pepin K."/>
            <person name="Delehaunty K."/>
            <person name="Markovic C."/>
            <person name="Minx P."/>
            <person name="Feng Y."/>
            <person name="Kremitzki C."/>
            <person name="Mitreva M."/>
            <person name="Glasscock J."/>
            <person name="Wylie T."/>
            <person name="Wohldmann P."/>
            <person name="Thiru P."/>
            <person name="Nhan M.N."/>
            <person name="Pohl C.S."/>
            <person name="Smith S.M."/>
            <person name="Hou S."/>
            <person name="Nefedov M."/>
            <person name="de Jong P.J."/>
            <person name="Renfree M.B."/>
            <person name="Mardis E.R."/>
            <person name="Wilson R.K."/>
        </authorList>
    </citation>
    <scope>NUCLEOTIDE SEQUENCE [LARGE SCALE GENOMIC DNA]</scope>
    <source>
        <strain evidence="15 16">Glennie</strain>
    </source>
</reference>
<dbReference type="GO" id="GO:0060161">
    <property type="term" value="P:positive regulation of dopamine receptor signaling pathway"/>
    <property type="evidence" value="ECO:0007669"/>
    <property type="project" value="Ensembl"/>
</dbReference>
<dbReference type="GO" id="GO:2000331">
    <property type="term" value="P:regulation of terminal button organization"/>
    <property type="evidence" value="ECO:0007669"/>
    <property type="project" value="Ensembl"/>
</dbReference>
<feature type="compositionally biased region" description="Pro residues" evidence="14">
    <location>
        <begin position="88"/>
        <end position="97"/>
    </location>
</feature>
<dbReference type="GO" id="GO:1902823">
    <property type="term" value="P:negative regulation of late endosome to lysosome transport"/>
    <property type="evidence" value="ECO:0007669"/>
    <property type="project" value="Ensembl"/>
</dbReference>
<evidence type="ECO:0000256" key="2">
    <source>
        <dbReference type="ARBA" id="ARBA00004412"/>
    </source>
</evidence>
<dbReference type="Gene3D" id="1.25.40.660">
    <property type="entry name" value="Vacuolar protein sorting-associated protein 35, helical subcomplex Vps35-C"/>
    <property type="match status" value="1"/>
</dbReference>
<name>F6STR3_ORNAN</name>
<evidence type="ECO:0000256" key="11">
    <source>
        <dbReference type="ARBA" id="ARBA00023136"/>
    </source>
</evidence>
<dbReference type="InterPro" id="IPR005378">
    <property type="entry name" value="Vps35"/>
</dbReference>
<evidence type="ECO:0000256" key="1">
    <source>
        <dbReference type="ARBA" id="ARBA00004170"/>
    </source>
</evidence>
<dbReference type="Bgee" id="ENSOANG00000002249">
    <property type="expression patterns" value="Expressed in ovary and 8 other cell types or tissues"/>
</dbReference>
<dbReference type="Pfam" id="PF03635">
    <property type="entry name" value="Vps35"/>
    <property type="match status" value="1"/>
</dbReference>
<keyword evidence="6" id="KW-0813">Transport</keyword>
<dbReference type="HOGENOM" id="CLU_029880_0_0_1"/>
<dbReference type="GO" id="GO:0043653">
    <property type="term" value="P:mitochondrial fragmentation involved in apoptotic process"/>
    <property type="evidence" value="ECO:0007669"/>
    <property type="project" value="Ensembl"/>
</dbReference>
<feature type="region of interest" description="Disordered" evidence="14">
    <location>
        <begin position="80"/>
        <end position="213"/>
    </location>
</feature>
<sequence length="1047" mass="117903">MGSTPSSAKRQLCDWGQVTSLLWASVPPSVKWGRTVSLTWDNLMTLYLPPALRTVLCTESALNKYRHYYSRVRDPALSAGRVRGGEAPAPPAPPPPRSAHLSTGGSAMPARSPRRATRPLSMAPPTGSRPPRARARSHRSRRPISFRPRPPAPPPLAAAQPRRHWLPPSPAAPPSAPAHLGAPGSASPPVPFGDWLRRPSISPEGGGAGQWARGLGAGQWAARGGRGGARAAASADGRGAGAACRRLRGVAMPTTQQSPQDEQEKLLDEAIQAVKVQSFQMKRCLDKNKLMDALKHASNMLGELRTSMLSPKSYYELYMAISDELHYLEVYLTDEFAKGRKVADLYELVQYAGNIIPRLYLLITVGVVYVKSFPQSRKDILKDLVEMCRGVQHPLRGLFLRNYLLQCTRNILPDEGEPTDEETTGDISDSMDFVLLNFAEMNKLWVRMQHQGHSRDREKRERERQELRILVGTNLVRLSQLEGVNVERYKQIVLTGILEQVVNCRDALAQEYLMECIIQVFPDEFHLQTLNPFLRACAELHQNVNVKNIIIALIDRLALFAHREDGPGIPADIKLFDIFSQQVATVIQSRQDMPSEDVVSLQVSLINLAMKCYPDRVDYVDKVLETTVEIFNKLNLEHIATSSAVSKELTRLLKIPVDTYNNILTVLKLKHFHPLFEYFDYESRKSMSCYVLSNVLDYNTEIVSQDQVDAIMNLVSTLIQDQPDQPAEDPDPEDFADEQSLVGRFIHLLRSDDPDQQYLILNTARKHFGAGGNQRIRFTLPPLVFAAYQLAFRYKENSKVDDKWEKKCQKIFSFAHQTISALIKAELAELPLRLFLQGALAAGEIGFENHETVAYEFMSQAFSLYEDEISDSKAQLAAITLIIGTFERMKCFSEENHEPLRTQCALAASKLLKKPDQGRAVSTCAHLFWSGRNTDTNGEELHGGKRVMECLKKALKIANQCMDPSLQVQLFIEILNRYIYFYEKENDAVTIQVLNQLIQKIREDLPNLESSEETEQINKHFHNTLEHLRLRRESPESEGPIYEGLVL</sequence>
<evidence type="ECO:0000256" key="3">
    <source>
        <dbReference type="ARBA" id="ARBA00004496"/>
    </source>
</evidence>
<dbReference type="InterPro" id="IPR042491">
    <property type="entry name" value="Vps35_C"/>
</dbReference>
<feature type="compositionally biased region" description="Basic residues" evidence="14">
    <location>
        <begin position="131"/>
        <end position="144"/>
    </location>
</feature>
<dbReference type="GO" id="GO:0005769">
    <property type="term" value="C:early endosome"/>
    <property type="evidence" value="ECO:0007669"/>
    <property type="project" value="UniProtKB-SubCell"/>
</dbReference>
<dbReference type="GO" id="GO:0031748">
    <property type="term" value="F:D1 dopamine receptor binding"/>
    <property type="evidence" value="ECO:0007669"/>
    <property type="project" value="Ensembl"/>
</dbReference>
<dbReference type="PANTHER" id="PTHR11099:SF0">
    <property type="entry name" value="VACUOLAR PROTEIN SORTING-ASSOCIATED PROTEIN 35"/>
    <property type="match status" value="1"/>
</dbReference>
<dbReference type="GO" id="GO:0010008">
    <property type="term" value="C:endosome membrane"/>
    <property type="evidence" value="ECO:0007669"/>
    <property type="project" value="Ensembl"/>
</dbReference>
<evidence type="ECO:0000256" key="13">
    <source>
        <dbReference type="ARBA" id="ARBA00083192"/>
    </source>
</evidence>
<comment type="subcellular location">
    <subcellularLocation>
        <location evidence="3">Cytoplasm</location>
    </subcellularLocation>
    <subcellularLocation>
        <location evidence="2">Early endosome</location>
    </subcellularLocation>
    <subcellularLocation>
        <location evidence="4">Late endosome</location>
    </subcellularLocation>
    <subcellularLocation>
        <location evidence="1">Membrane</location>
        <topology evidence="1">Peripheral membrane protein</topology>
    </subcellularLocation>
</comment>
<evidence type="ECO:0000256" key="14">
    <source>
        <dbReference type="SAM" id="MobiDB-lite"/>
    </source>
</evidence>
<evidence type="ECO:0000256" key="5">
    <source>
        <dbReference type="ARBA" id="ARBA00006536"/>
    </source>
</evidence>
<dbReference type="GO" id="GO:1904377">
    <property type="term" value="P:positive regulation of protein localization to cell periphery"/>
    <property type="evidence" value="ECO:0007669"/>
    <property type="project" value="Ensembl"/>
</dbReference>
<dbReference type="GO" id="GO:0045056">
    <property type="term" value="P:transcytosis"/>
    <property type="evidence" value="ECO:0007669"/>
    <property type="project" value="Ensembl"/>
</dbReference>
<evidence type="ECO:0000256" key="9">
    <source>
        <dbReference type="ARBA" id="ARBA00022753"/>
    </source>
</evidence>
<dbReference type="FunCoup" id="F6STR3">
    <property type="interactions" value="3750"/>
</dbReference>
<evidence type="ECO:0000313" key="15">
    <source>
        <dbReference type="Ensembl" id="ENSOANP00000003564.2"/>
    </source>
</evidence>
<evidence type="ECO:0000256" key="6">
    <source>
        <dbReference type="ARBA" id="ARBA00022448"/>
    </source>
</evidence>
<keyword evidence="8" id="KW-0597">Phosphoprotein</keyword>
<dbReference type="GO" id="GO:0042147">
    <property type="term" value="P:retrograde transport, endosome to Golgi"/>
    <property type="evidence" value="ECO:0000318"/>
    <property type="project" value="GO_Central"/>
</dbReference>
<dbReference type="GO" id="GO:0005764">
    <property type="term" value="C:lysosome"/>
    <property type="evidence" value="ECO:0007669"/>
    <property type="project" value="Ensembl"/>
</dbReference>
<dbReference type="GO" id="GO:0005770">
    <property type="term" value="C:late endosome"/>
    <property type="evidence" value="ECO:0000318"/>
    <property type="project" value="GO_Central"/>
</dbReference>
<dbReference type="GO" id="GO:0045732">
    <property type="term" value="P:positive regulation of protein catabolic process"/>
    <property type="evidence" value="ECO:0007669"/>
    <property type="project" value="Ensembl"/>
</dbReference>
<dbReference type="GO" id="GO:0030904">
    <property type="term" value="C:retromer complex"/>
    <property type="evidence" value="ECO:0000318"/>
    <property type="project" value="GO_Central"/>
</dbReference>
<dbReference type="GO" id="GO:0005739">
    <property type="term" value="C:mitochondrion"/>
    <property type="evidence" value="ECO:0007669"/>
    <property type="project" value="Ensembl"/>
</dbReference>
<gene>
    <name evidence="15" type="primary">VPS35</name>
</gene>
<protein>
    <recommendedName>
        <fullName evidence="12">Vacuolar protein sorting-associated protein 35</fullName>
    </recommendedName>
    <alternativeName>
        <fullName evidence="13">Vesicle protein sorting 35</fullName>
    </alternativeName>
</protein>
<dbReference type="GO" id="GO:0099074">
    <property type="term" value="P:mitochondrion to lysosome vesicle-mediated transport"/>
    <property type="evidence" value="ECO:0007669"/>
    <property type="project" value="Ensembl"/>
</dbReference>
<evidence type="ECO:0000256" key="7">
    <source>
        <dbReference type="ARBA" id="ARBA00022490"/>
    </source>
</evidence>
<evidence type="ECO:0000313" key="16">
    <source>
        <dbReference type="Proteomes" id="UP000002279"/>
    </source>
</evidence>
<dbReference type="GO" id="GO:0031647">
    <property type="term" value="P:regulation of protein stability"/>
    <property type="evidence" value="ECO:0007669"/>
    <property type="project" value="Ensembl"/>
</dbReference>
<dbReference type="GO" id="GO:0030906">
    <property type="term" value="C:retromer, cargo-selective complex"/>
    <property type="evidence" value="ECO:0007669"/>
    <property type="project" value="Ensembl"/>
</dbReference>
<keyword evidence="9" id="KW-0967">Endosome</keyword>
<feature type="compositionally biased region" description="Pro residues" evidence="14">
    <location>
        <begin position="167"/>
        <end position="176"/>
    </location>
</feature>
<dbReference type="OMA" id="YIRSREY"/>
<dbReference type="InterPro" id="IPR016024">
    <property type="entry name" value="ARM-type_fold"/>
</dbReference>
<dbReference type="FunFam" id="1.25.40.660:FF:000001">
    <property type="entry name" value="Vacuolar protein sorting-associated protein 35"/>
    <property type="match status" value="1"/>
</dbReference>
<keyword evidence="16" id="KW-1185">Reference proteome</keyword>
<evidence type="ECO:0000256" key="4">
    <source>
        <dbReference type="ARBA" id="ARBA00004603"/>
    </source>
</evidence>
<dbReference type="AlphaFoldDB" id="F6STR3"/>
<evidence type="ECO:0000256" key="12">
    <source>
        <dbReference type="ARBA" id="ARBA00072998"/>
    </source>
</evidence>
<dbReference type="SUPFAM" id="SSF48371">
    <property type="entry name" value="ARM repeat"/>
    <property type="match status" value="1"/>
</dbReference>
<dbReference type="GO" id="GO:0006886">
    <property type="term" value="P:intracellular protein transport"/>
    <property type="evidence" value="ECO:0000318"/>
    <property type="project" value="GO_Central"/>
</dbReference>
<dbReference type="Ensembl" id="ENSOANT00000003565.3">
    <property type="protein sequence ID" value="ENSOANP00000003564.2"/>
    <property type="gene ID" value="ENSOANG00000002249.3"/>
</dbReference>
<keyword evidence="11" id="KW-0472">Membrane</keyword>
<reference evidence="15" key="3">
    <citation type="submission" date="2025-09" db="UniProtKB">
        <authorList>
            <consortium name="Ensembl"/>
        </authorList>
    </citation>
    <scope>IDENTIFICATION</scope>
    <source>
        <strain evidence="15">Glennie</strain>
    </source>
</reference>
<dbReference type="STRING" id="9258.ENSOANP00000003564"/>
<dbReference type="GO" id="GO:0005829">
    <property type="term" value="C:cytosol"/>
    <property type="evidence" value="ECO:0007669"/>
    <property type="project" value="Ensembl"/>
</dbReference>
<keyword evidence="7" id="KW-0963">Cytoplasm</keyword>
<comment type="similarity">
    <text evidence="5">Belongs to the VPS35 family.</text>
</comment>
<keyword evidence="10" id="KW-0653">Protein transport</keyword>
<dbReference type="GO" id="GO:1902950">
    <property type="term" value="P:regulation of dendritic spine maintenance"/>
    <property type="evidence" value="ECO:0007669"/>
    <property type="project" value="Ensembl"/>
</dbReference>
<accession>F6STR3</accession>
<dbReference type="PANTHER" id="PTHR11099">
    <property type="entry name" value="VACUOLAR SORTING PROTEIN 35"/>
    <property type="match status" value="1"/>
</dbReference>
<dbReference type="GO" id="GO:0036010">
    <property type="term" value="P:protein localization to endosome"/>
    <property type="evidence" value="ECO:0007669"/>
    <property type="project" value="Ensembl"/>
</dbReference>
<proteinExistence type="inferred from homology"/>
<dbReference type="eggNOG" id="KOG1107">
    <property type="taxonomic scope" value="Eukaryota"/>
</dbReference>
<dbReference type="Proteomes" id="UP000002279">
    <property type="component" value="Chromosome 11"/>
</dbReference>
<dbReference type="GO" id="GO:0090141">
    <property type="term" value="P:positive regulation of mitochondrial fission"/>
    <property type="evidence" value="ECO:0007669"/>
    <property type="project" value="Ensembl"/>
</dbReference>
<dbReference type="GO" id="GO:0099073">
    <property type="term" value="C:mitochondrion-derived vesicle"/>
    <property type="evidence" value="ECO:0007669"/>
    <property type="project" value="Ensembl"/>
</dbReference>
<evidence type="ECO:0000256" key="10">
    <source>
        <dbReference type="ARBA" id="ARBA00022927"/>
    </source>
</evidence>
<dbReference type="GO" id="GO:0050728">
    <property type="term" value="P:negative regulation of inflammatory response"/>
    <property type="evidence" value="ECO:0007669"/>
    <property type="project" value="Ensembl"/>
</dbReference>
<dbReference type="GO" id="GO:0099639">
    <property type="term" value="P:neurotransmitter receptor transport, endosome to plasma membrane"/>
    <property type="evidence" value="ECO:0007669"/>
    <property type="project" value="Ensembl"/>
</dbReference>
<dbReference type="GO" id="GO:0097422">
    <property type="term" value="C:tubular endosome"/>
    <property type="evidence" value="ECO:0007669"/>
    <property type="project" value="Ensembl"/>
</dbReference>
<organism evidence="15 16">
    <name type="scientific">Ornithorhynchus anatinus</name>
    <name type="common">Duckbill platypus</name>
    <dbReference type="NCBI Taxonomy" id="9258"/>
    <lineage>
        <taxon>Eukaryota</taxon>
        <taxon>Metazoa</taxon>
        <taxon>Chordata</taxon>
        <taxon>Craniata</taxon>
        <taxon>Vertebrata</taxon>
        <taxon>Euteleostomi</taxon>
        <taxon>Mammalia</taxon>
        <taxon>Monotremata</taxon>
        <taxon>Ornithorhynchidae</taxon>
        <taxon>Ornithorhynchus</taxon>
    </lineage>
</organism>
<reference evidence="15" key="2">
    <citation type="submission" date="2025-08" db="UniProtKB">
        <authorList>
            <consortium name="Ensembl"/>
        </authorList>
    </citation>
    <scope>IDENTIFICATION</scope>
    <source>
        <strain evidence="15">Glennie</strain>
    </source>
</reference>